<feature type="transmembrane region" description="Helical" evidence="8">
    <location>
        <begin position="259"/>
        <end position="280"/>
    </location>
</feature>
<reference evidence="10 11" key="1">
    <citation type="submission" date="2024-04" db="EMBL/GenBank/DDBJ databases">
        <title>Novel species of the genus Ideonella isolated from streams.</title>
        <authorList>
            <person name="Lu H."/>
        </authorList>
    </citation>
    <scope>NUCLEOTIDE SEQUENCE [LARGE SCALE GENOMIC DNA]</scope>
    <source>
        <strain evidence="10 11">BYS139W</strain>
    </source>
</reference>
<dbReference type="NCBIfam" id="TIGR02914">
    <property type="entry name" value="EpsI_fam"/>
    <property type="match status" value="1"/>
</dbReference>
<protein>
    <submittedName>
        <fullName evidence="10">Exosortase A</fullName>
        <ecNumber evidence="10">3.4.22.-</ecNumber>
    </submittedName>
</protein>
<keyword evidence="5 10" id="KW-0378">Hydrolase</keyword>
<comment type="caution">
    <text evidence="10">The sequence shown here is derived from an EMBL/GenBank/DDBJ whole genome shotgun (WGS) entry which is preliminary data.</text>
</comment>
<evidence type="ECO:0000313" key="11">
    <source>
        <dbReference type="Proteomes" id="UP001368500"/>
    </source>
</evidence>
<keyword evidence="6 8" id="KW-1133">Transmembrane helix</keyword>
<keyword evidence="2" id="KW-1003">Cell membrane</keyword>
<keyword evidence="4 8" id="KW-0812">Transmembrane</keyword>
<gene>
    <name evidence="10" type="primary">xrtA</name>
    <name evidence="10" type="ORF">AACH11_00275</name>
</gene>
<dbReference type="Proteomes" id="UP001368500">
    <property type="component" value="Unassembled WGS sequence"/>
</dbReference>
<dbReference type="GO" id="GO:0016787">
    <property type="term" value="F:hydrolase activity"/>
    <property type="evidence" value="ECO:0007669"/>
    <property type="project" value="UniProtKB-KW"/>
</dbReference>
<feature type="transmembrane region" description="Helical" evidence="8">
    <location>
        <begin position="305"/>
        <end position="324"/>
    </location>
</feature>
<evidence type="ECO:0000256" key="8">
    <source>
        <dbReference type="SAM" id="Phobius"/>
    </source>
</evidence>
<dbReference type="Pfam" id="PF11984">
    <property type="entry name" value="DUF3485"/>
    <property type="match status" value="1"/>
</dbReference>
<dbReference type="NCBIfam" id="TIGR04178">
    <property type="entry name" value="exo_archaeo"/>
    <property type="match status" value="1"/>
</dbReference>
<evidence type="ECO:0000313" key="10">
    <source>
        <dbReference type="EMBL" id="MEK8024403.1"/>
    </source>
</evidence>
<keyword evidence="3" id="KW-0645">Protease</keyword>
<feature type="transmembrane region" description="Helical" evidence="8">
    <location>
        <begin position="132"/>
        <end position="153"/>
    </location>
</feature>
<feature type="transmembrane region" description="Helical" evidence="8">
    <location>
        <begin position="81"/>
        <end position="97"/>
    </location>
</feature>
<evidence type="ECO:0000256" key="3">
    <source>
        <dbReference type="ARBA" id="ARBA00022670"/>
    </source>
</evidence>
<dbReference type="InterPro" id="IPR026392">
    <property type="entry name" value="Exo/Archaeosortase_dom"/>
</dbReference>
<evidence type="ECO:0000256" key="2">
    <source>
        <dbReference type="ARBA" id="ARBA00022475"/>
    </source>
</evidence>
<evidence type="ECO:0000256" key="4">
    <source>
        <dbReference type="ARBA" id="ARBA00022692"/>
    </source>
</evidence>
<comment type="subcellular location">
    <subcellularLocation>
        <location evidence="1">Cell membrane</location>
        <topology evidence="1">Multi-pass membrane protein</topology>
    </subcellularLocation>
</comment>
<organism evidence="10 11">
    <name type="scientific">Pseudaquabacterium rugosum</name>
    <dbReference type="NCBI Taxonomy" id="2984194"/>
    <lineage>
        <taxon>Bacteria</taxon>
        <taxon>Pseudomonadati</taxon>
        <taxon>Pseudomonadota</taxon>
        <taxon>Betaproteobacteria</taxon>
        <taxon>Burkholderiales</taxon>
        <taxon>Sphaerotilaceae</taxon>
        <taxon>Pseudaquabacterium</taxon>
    </lineage>
</organism>
<dbReference type="InterPro" id="IPR014263">
    <property type="entry name" value="Methanolan_biosynth_EpsI"/>
</dbReference>
<evidence type="ECO:0000256" key="5">
    <source>
        <dbReference type="ARBA" id="ARBA00022801"/>
    </source>
</evidence>
<sequence length="525" mass="57839">MKALSLEMPGLAVPRHWRAPLICLVLLLGALLWLLRETGMAMVHIWDRSGDFTHAWVVPPIAGWLVWRLRARLAVLQPRPAPAMVLPMAALTLMWWLSDRLAMNSGTQLALMGLLVTSVPLLLGLQVSRVILFPLCFLFFAVPVGDFMTPYLMHWTADAVVAGLRWTGIPVYREGQQLAIPSGRWAVVEACGGIRYLMSTLMVGSLFAYLNYRSALKRTVFMGLALVVPILANWARAYIIVMLGHLSNNEIATGVDHLLYGWVFFGIVIFTLFMIGSRWAEPEPSFAADRPMPVLAPAQQRRRDTGVAACALVALLATAWPHLLPSVSAGMPGPQPVIRLPQQLGTWRVAEVPTLDWTPMYEGARTTVNQAYRGPAGEVVVNLQYYRDQDYASKLVSSTNILVESGGRVWNRIAEGRVHGAGARPVEWNAAHVVLSDGARMPGGARAGFVVWQLYWVGGHLTTRQVEAKLWQAWLALTGQPDDAAAIILHAPAASQTEGDARLQSFVAENLATIERSLEQARDTR</sequence>
<evidence type="ECO:0000256" key="7">
    <source>
        <dbReference type="ARBA" id="ARBA00023136"/>
    </source>
</evidence>
<dbReference type="InterPro" id="IPR019127">
    <property type="entry name" value="Exosortase"/>
</dbReference>
<dbReference type="NCBIfam" id="TIGR02602">
    <property type="entry name" value="8TM_EpsH"/>
    <property type="match status" value="1"/>
</dbReference>
<feature type="domain" description="Methanolan biosynthesis EpsI" evidence="9">
    <location>
        <begin position="311"/>
        <end position="516"/>
    </location>
</feature>
<evidence type="ECO:0000256" key="6">
    <source>
        <dbReference type="ARBA" id="ARBA00022989"/>
    </source>
</evidence>
<feature type="transmembrane region" description="Helical" evidence="8">
    <location>
        <begin position="21"/>
        <end position="46"/>
    </location>
</feature>
<dbReference type="EC" id="3.4.22.-" evidence="10"/>
<dbReference type="RefSeq" id="WP_341372189.1">
    <property type="nucleotide sequence ID" value="NZ_JBBUTF010000001.1"/>
</dbReference>
<dbReference type="NCBIfam" id="TIGR03109">
    <property type="entry name" value="exosort_XrtA"/>
    <property type="match status" value="1"/>
</dbReference>
<dbReference type="InterPro" id="IPR017540">
    <property type="entry name" value="Exosortase-1"/>
</dbReference>
<dbReference type="InterPro" id="IPR013426">
    <property type="entry name" value="EpsH-like"/>
</dbReference>
<evidence type="ECO:0000256" key="1">
    <source>
        <dbReference type="ARBA" id="ARBA00004651"/>
    </source>
</evidence>
<keyword evidence="7 8" id="KW-0472">Membrane</keyword>
<name>A0ABU9B6R8_9BURK</name>
<evidence type="ECO:0000259" key="9">
    <source>
        <dbReference type="Pfam" id="PF11984"/>
    </source>
</evidence>
<dbReference type="Pfam" id="PF09721">
    <property type="entry name" value="Exosortase_EpsH"/>
    <property type="match status" value="1"/>
</dbReference>
<dbReference type="EMBL" id="JBBUTF010000001">
    <property type="protein sequence ID" value="MEK8024403.1"/>
    <property type="molecule type" value="Genomic_DNA"/>
</dbReference>
<proteinExistence type="predicted"/>
<feature type="transmembrane region" description="Helical" evidence="8">
    <location>
        <begin position="109"/>
        <end position="125"/>
    </location>
</feature>
<accession>A0ABU9B6R8</accession>
<feature type="transmembrane region" description="Helical" evidence="8">
    <location>
        <begin position="194"/>
        <end position="212"/>
    </location>
</feature>
<feature type="transmembrane region" description="Helical" evidence="8">
    <location>
        <begin position="219"/>
        <end position="239"/>
    </location>
</feature>
<keyword evidence="11" id="KW-1185">Reference proteome</keyword>